<accession>A0ABW0H1E3</accession>
<dbReference type="EMBL" id="JBHSLL010000072">
    <property type="protein sequence ID" value="MFC5387755.1"/>
    <property type="molecule type" value="Genomic_DNA"/>
</dbReference>
<feature type="non-terminal residue" evidence="2">
    <location>
        <position position="213"/>
    </location>
</feature>
<protein>
    <submittedName>
        <fullName evidence="2">SIMPL domain-containing protein</fullName>
    </submittedName>
</protein>
<keyword evidence="1" id="KW-0732">Signal</keyword>
<dbReference type="RefSeq" id="WP_378232071.1">
    <property type="nucleotide sequence ID" value="NZ_JBHSLL010000072.1"/>
</dbReference>
<evidence type="ECO:0000313" key="2">
    <source>
        <dbReference type="EMBL" id="MFC5387755.1"/>
    </source>
</evidence>
<sequence length="213" mass="21534">MTPNLRPLAALATGLALSLPLAAMADSPPRTITVSGNGSINTAPDMATITIGVREDADSAREAMDLLTAGLGPVLDELASAGIAATNIQTSGLSLGARYIYPDNHEPKLVGYTASSSVEVRLHDLSRVGTVLDMAVSEGANQLSGISFGLADPSAARDAARRAAVEDALARAGLYAESAGVTLGDVLSISESGGSSPMPVAYAMRDSAEVPVA</sequence>
<keyword evidence="3" id="KW-1185">Reference proteome</keyword>
<feature type="signal peptide" evidence="1">
    <location>
        <begin position="1"/>
        <end position="25"/>
    </location>
</feature>
<gene>
    <name evidence="2" type="ORF">ACFPLB_17490</name>
</gene>
<evidence type="ECO:0000256" key="1">
    <source>
        <dbReference type="SAM" id="SignalP"/>
    </source>
</evidence>
<dbReference type="PANTHER" id="PTHR34387:SF1">
    <property type="entry name" value="PERIPLASMIC IMMUNOGENIC PROTEIN"/>
    <property type="match status" value="1"/>
</dbReference>
<dbReference type="Pfam" id="PF04402">
    <property type="entry name" value="SIMPL"/>
    <property type="match status" value="1"/>
</dbReference>
<proteinExistence type="predicted"/>
<dbReference type="Proteomes" id="UP001596016">
    <property type="component" value="Unassembled WGS sequence"/>
</dbReference>
<name>A0ABW0H1E3_9HYPH</name>
<dbReference type="Gene3D" id="3.30.70.2970">
    <property type="entry name" value="Protein of unknown function (DUF541), domain 2"/>
    <property type="match status" value="1"/>
</dbReference>
<reference evidence="3" key="1">
    <citation type="journal article" date="2019" name="Int. J. Syst. Evol. Microbiol.">
        <title>The Global Catalogue of Microorganisms (GCM) 10K type strain sequencing project: providing services to taxonomists for standard genome sequencing and annotation.</title>
        <authorList>
            <consortium name="The Broad Institute Genomics Platform"/>
            <consortium name="The Broad Institute Genome Sequencing Center for Infectious Disease"/>
            <person name="Wu L."/>
            <person name="Ma J."/>
        </authorList>
    </citation>
    <scope>NUCLEOTIDE SEQUENCE [LARGE SCALE GENOMIC DNA]</scope>
    <source>
        <strain evidence="3">CGMCC 4.1415</strain>
    </source>
</reference>
<dbReference type="PANTHER" id="PTHR34387">
    <property type="entry name" value="SLR1258 PROTEIN"/>
    <property type="match status" value="1"/>
</dbReference>
<evidence type="ECO:0000313" key="3">
    <source>
        <dbReference type="Proteomes" id="UP001596016"/>
    </source>
</evidence>
<organism evidence="2 3">
    <name type="scientific">Aquamicrobium segne</name>
    <dbReference type="NCBI Taxonomy" id="469547"/>
    <lineage>
        <taxon>Bacteria</taxon>
        <taxon>Pseudomonadati</taxon>
        <taxon>Pseudomonadota</taxon>
        <taxon>Alphaproteobacteria</taxon>
        <taxon>Hyphomicrobiales</taxon>
        <taxon>Phyllobacteriaceae</taxon>
        <taxon>Aquamicrobium</taxon>
    </lineage>
</organism>
<comment type="caution">
    <text evidence="2">The sequence shown here is derived from an EMBL/GenBank/DDBJ whole genome shotgun (WGS) entry which is preliminary data.</text>
</comment>
<dbReference type="InterPro" id="IPR007497">
    <property type="entry name" value="SIMPL/DUF541"/>
</dbReference>
<feature type="chain" id="PRO_5045653303" evidence="1">
    <location>
        <begin position="26"/>
        <end position="213"/>
    </location>
</feature>
<dbReference type="Gene3D" id="3.30.110.170">
    <property type="entry name" value="Protein of unknown function (DUF541), domain 1"/>
    <property type="match status" value="1"/>
</dbReference>
<dbReference type="InterPro" id="IPR052022">
    <property type="entry name" value="26kDa_periplasmic_antigen"/>
</dbReference>